<feature type="signal peptide" evidence="1">
    <location>
        <begin position="1"/>
        <end position="23"/>
    </location>
</feature>
<dbReference type="InterPro" id="IPR038695">
    <property type="entry name" value="Saro_0823-like_sf"/>
</dbReference>
<comment type="caution">
    <text evidence="2">The sequence shown here is derived from an EMBL/GenBank/DDBJ whole genome shotgun (WGS) entry which is preliminary data.</text>
</comment>
<keyword evidence="3" id="KW-1185">Reference proteome</keyword>
<keyword evidence="1" id="KW-0732">Signal</keyword>
<organism evidence="2 3">
    <name type="scientific">Hirschia litorea</name>
    <dbReference type="NCBI Taxonomy" id="1199156"/>
    <lineage>
        <taxon>Bacteria</taxon>
        <taxon>Pseudomonadati</taxon>
        <taxon>Pseudomonadota</taxon>
        <taxon>Alphaproteobacteria</taxon>
        <taxon>Hyphomonadales</taxon>
        <taxon>Hyphomonadaceae</taxon>
        <taxon>Hirschia</taxon>
    </lineage>
</organism>
<dbReference type="PANTHER" id="PTHR37953:SF1">
    <property type="entry name" value="UPF0127 PROTEIN MJ1496"/>
    <property type="match status" value="1"/>
</dbReference>
<accession>A0ABW2IIE5</accession>
<dbReference type="RefSeq" id="WP_382165877.1">
    <property type="nucleotide sequence ID" value="NZ_JBHTBR010000002.1"/>
</dbReference>
<dbReference type="Pfam" id="PF02643">
    <property type="entry name" value="DUF192"/>
    <property type="match status" value="1"/>
</dbReference>
<sequence>MKKLLSTLAVLSVVAMGHPAALAQDGGVKFETGSLVIKTDDSQLTFNIEIADSAEETTQGLMFRETLAEDAGMLFDFGVPREPNMWMKNTLIPLDILFLDDEGVIVAIARNARPHSQRRISPGMIVKGVLELNGGVAAKMDIQPGDVVQHAIFNNVEVAVEAPK</sequence>
<evidence type="ECO:0000313" key="3">
    <source>
        <dbReference type="Proteomes" id="UP001596492"/>
    </source>
</evidence>
<dbReference type="EMBL" id="JBHTBR010000002">
    <property type="protein sequence ID" value="MFC7290734.1"/>
    <property type="molecule type" value="Genomic_DNA"/>
</dbReference>
<reference evidence="3" key="1">
    <citation type="journal article" date="2019" name="Int. J. Syst. Evol. Microbiol.">
        <title>The Global Catalogue of Microorganisms (GCM) 10K type strain sequencing project: providing services to taxonomists for standard genome sequencing and annotation.</title>
        <authorList>
            <consortium name="The Broad Institute Genomics Platform"/>
            <consortium name="The Broad Institute Genome Sequencing Center for Infectious Disease"/>
            <person name="Wu L."/>
            <person name="Ma J."/>
        </authorList>
    </citation>
    <scope>NUCLEOTIDE SEQUENCE [LARGE SCALE GENOMIC DNA]</scope>
    <source>
        <strain evidence="3">CCUG 51308</strain>
    </source>
</reference>
<dbReference type="Proteomes" id="UP001596492">
    <property type="component" value="Unassembled WGS sequence"/>
</dbReference>
<proteinExistence type="predicted"/>
<evidence type="ECO:0000313" key="2">
    <source>
        <dbReference type="EMBL" id="MFC7290734.1"/>
    </source>
</evidence>
<feature type="chain" id="PRO_5045457546" evidence="1">
    <location>
        <begin position="24"/>
        <end position="164"/>
    </location>
</feature>
<dbReference type="PANTHER" id="PTHR37953">
    <property type="entry name" value="UPF0127 PROTEIN MJ1496"/>
    <property type="match status" value="1"/>
</dbReference>
<evidence type="ECO:0000256" key="1">
    <source>
        <dbReference type="SAM" id="SignalP"/>
    </source>
</evidence>
<protein>
    <submittedName>
        <fullName evidence="2">DUF192 domain-containing protein</fullName>
    </submittedName>
</protein>
<dbReference type="Gene3D" id="2.60.120.1140">
    <property type="entry name" value="Protein of unknown function DUF192"/>
    <property type="match status" value="1"/>
</dbReference>
<name>A0ABW2IIE5_9PROT</name>
<dbReference type="InterPro" id="IPR003795">
    <property type="entry name" value="DUF192"/>
</dbReference>
<gene>
    <name evidence="2" type="ORF">ACFQS8_03830</name>
</gene>